<dbReference type="Proteomes" id="UP000231279">
    <property type="component" value="Unassembled WGS sequence"/>
</dbReference>
<gene>
    <name evidence="4" type="ORF">CDL12_06447</name>
</gene>
<reference evidence="5" key="1">
    <citation type="journal article" date="2018" name="Gigascience">
        <title>Genome assembly of the Pink Ipe (Handroanthus impetiginosus, Bignoniaceae), a highly valued, ecologically keystone Neotropical timber forest tree.</title>
        <authorList>
            <person name="Silva-Junior O.B."/>
            <person name="Grattapaglia D."/>
            <person name="Novaes E."/>
            <person name="Collevatti R.G."/>
        </authorList>
    </citation>
    <scope>NUCLEOTIDE SEQUENCE [LARGE SCALE GENOMIC DNA]</scope>
    <source>
        <strain evidence="5">cv. UFG-1</strain>
    </source>
</reference>
<dbReference type="AlphaFoldDB" id="A0A2G9HTT0"/>
<sequence length="112" mass="12965">MSMFLYKLKQAPVFLMIDIFTSKVDIAHVLSGKVSLPSKEEMLADVQEYDQTMAEKGIPKHHTHSLGHEFEYSEWLATQVGLAGVDEQTRLLHNSYFKFISNNDYWRKRVAT</sequence>
<evidence type="ECO:0000313" key="4">
    <source>
        <dbReference type="EMBL" id="PIN20863.1"/>
    </source>
</evidence>
<dbReference type="EMBL" id="NKXS01001044">
    <property type="protein sequence ID" value="PIN20863.1"/>
    <property type="molecule type" value="Genomic_DNA"/>
</dbReference>
<comment type="caution">
    <text evidence="4">The sequence shown here is derived from an EMBL/GenBank/DDBJ whole genome shotgun (WGS) entry which is preliminary data.</text>
</comment>
<dbReference type="PANTHER" id="PTHR23023">
    <property type="entry name" value="DIMETHYLANILINE MONOOXYGENASE"/>
    <property type="match status" value="1"/>
</dbReference>
<accession>A0A2G9HTT0</accession>
<dbReference type="InterPro" id="IPR050346">
    <property type="entry name" value="FMO-like"/>
</dbReference>
<keyword evidence="3" id="KW-0560">Oxidoreductase</keyword>
<protein>
    <submittedName>
        <fullName evidence="4">Uncharacterized protein</fullName>
    </submittedName>
</protein>
<evidence type="ECO:0000256" key="1">
    <source>
        <dbReference type="ARBA" id="ARBA00022630"/>
    </source>
</evidence>
<organism evidence="4 5">
    <name type="scientific">Handroanthus impetiginosus</name>
    <dbReference type="NCBI Taxonomy" id="429701"/>
    <lineage>
        <taxon>Eukaryota</taxon>
        <taxon>Viridiplantae</taxon>
        <taxon>Streptophyta</taxon>
        <taxon>Embryophyta</taxon>
        <taxon>Tracheophyta</taxon>
        <taxon>Spermatophyta</taxon>
        <taxon>Magnoliopsida</taxon>
        <taxon>eudicotyledons</taxon>
        <taxon>Gunneridae</taxon>
        <taxon>Pentapetalae</taxon>
        <taxon>asterids</taxon>
        <taxon>lamiids</taxon>
        <taxon>Lamiales</taxon>
        <taxon>Bignoniaceae</taxon>
        <taxon>Crescentiina</taxon>
        <taxon>Tabebuia alliance</taxon>
        <taxon>Handroanthus</taxon>
    </lineage>
</organism>
<keyword evidence="2" id="KW-0274">FAD</keyword>
<evidence type="ECO:0000256" key="3">
    <source>
        <dbReference type="ARBA" id="ARBA00023002"/>
    </source>
</evidence>
<dbReference type="InterPro" id="IPR036188">
    <property type="entry name" value="FAD/NAD-bd_sf"/>
</dbReference>
<keyword evidence="1" id="KW-0285">Flavoprotein</keyword>
<evidence type="ECO:0000313" key="5">
    <source>
        <dbReference type="Proteomes" id="UP000231279"/>
    </source>
</evidence>
<evidence type="ECO:0000256" key="2">
    <source>
        <dbReference type="ARBA" id="ARBA00022827"/>
    </source>
</evidence>
<proteinExistence type="predicted"/>
<dbReference type="STRING" id="429701.A0A2G9HTT0"/>
<dbReference type="GO" id="GO:0016491">
    <property type="term" value="F:oxidoreductase activity"/>
    <property type="evidence" value="ECO:0007669"/>
    <property type="project" value="UniProtKB-KW"/>
</dbReference>
<keyword evidence="5" id="KW-1185">Reference proteome</keyword>
<dbReference type="Gene3D" id="3.50.50.60">
    <property type="entry name" value="FAD/NAD(P)-binding domain"/>
    <property type="match status" value="1"/>
</dbReference>
<dbReference type="OrthoDB" id="66881at2759"/>
<name>A0A2G9HTT0_9LAMI</name>